<reference evidence="3 4" key="1">
    <citation type="submission" date="2019-01" db="EMBL/GenBank/DDBJ databases">
        <authorList>
            <person name="Deng T."/>
        </authorList>
    </citation>
    <scope>NUCLEOTIDE SEQUENCE [LARGE SCALE GENOMIC DNA]</scope>
    <source>
        <strain evidence="3 4">F8825</strain>
    </source>
</reference>
<dbReference type="Proteomes" id="UP000291088">
    <property type="component" value="Unassembled WGS sequence"/>
</dbReference>
<proteinExistence type="predicted"/>
<gene>
    <name evidence="3" type="ORF">EUU22_10380</name>
</gene>
<name>A0A4Q2TA36_9HYPH</name>
<comment type="caution">
    <text evidence="3">The sequence shown here is derived from an EMBL/GenBank/DDBJ whole genome shotgun (WGS) entry which is preliminary data.</text>
</comment>
<sequence>MRSNRLTPLLLAALLAAPAAAHAGDPATFVLEMQDGVLTPARIEIPAGTEVKIILRNTGTTPAEFESLRLRKEKVLAPGAESFVVIRKASPGEYPFYDEFHMDKGQGVIIARQD</sequence>
<keyword evidence="1" id="KW-0732">Signal</keyword>
<dbReference type="RefSeq" id="WP_129331956.1">
    <property type="nucleotide sequence ID" value="NZ_SDVB01000216.1"/>
</dbReference>
<evidence type="ECO:0000256" key="1">
    <source>
        <dbReference type="SAM" id="SignalP"/>
    </source>
</evidence>
<accession>A0A4Q2TA36</accession>
<evidence type="ECO:0000259" key="2">
    <source>
        <dbReference type="Pfam" id="PF13473"/>
    </source>
</evidence>
<feature type="signal peptide" evidence="1">
    <location>
        <begin position="1"/>
        <end position="23"/>
    </location>
</feature>
<feature type="domain" description="EfeO-type cupredoxin-like" evidence="2">
    <location>
        <begin position="10"/>
        <end position="111"/>
    </location>
</feature>
<keyword evidence="4" id="KW-1185">Reference proteome</keyword>
<dbReference type="InterPro" id="IPR028096">
    <property type="entry name" value="EfeO_Cupredoxin"/>
</dbReference>
<protein>
    <submittedName>
        <fullName evidence="3">Cupredoxin domain-containing protein</fullName>
    </submittedName>
</protein>
<dbReference type="Gene3D" id="2.60.40.420">
    <property type="entry name" value="Cupredoxins - blue copper proteins"/>
    <property type="match status" value="1"/>
</dbReference>
<dbReference type="SUPFAM" id="SSF49503">
    <property type="entry name" value="Cupredoxins"/>
    <property type="match status" value="1"/>
</dbReference>
<evidence type="ECO:0000313" key="3">
    <source>
        <dbReference type="EMBL" id="RYC13928.1"/>
    </source>
</evidence>
<organism evidence="3 4">
    <name type="scientific">Ciceribacter ferrooxidans</name>
    <dbReference type="NCBI Taxonomy" id="2509717"/>
    <lineage>
        <taxon>Bacteria</taxon>
        <taxon>Pseudomonadati</taxon>
        <taxon>Pseudomonadota</taxon>
        <taxon>Alphaproteobacteria</taxon>
        <taxon>Hyphomicrobiales</taxon>
        <taxon>Rhizobiaceae</taxon>
        <taxon>Ciceribacter</taxon>
    </lineage>
</organism>
<evidence type="ECO:0000313" key="4">
    <source>
        <dbReference type="Proteomes" id="UP000291088"/>
    </source>
</evidence>
<dbReference type="Pfam" id="PF13473">
    <property type="entry name" value="Cupredoxin_1"/>
    <property type="match status" value="1"/>
</dbReference>
<dbReference type="AlphaFoldDB" id="A0A4Q2TA36"/>
<dbReference type="EMBL" id="SDVB01000216">
    <property type="protein sequence ID" value="RYC13928.1"/>
    <property type="molecule type" value="Genomic_DNA"/>
</dbReference>
<feature type="chain" id="PRO_5020255549" evidence="1">
    <location>
        <begin position="24"/>
        <end position="114"/>
    </location>
</feature>
<dbReference type="InterPro" id="IPR008972">
    <property type="entry name" value="Cupredoxin"/>
</dbReference>
<dbReference type="OrthoDB" id="7161040at2"/>